<keyword evidence="4" id="KW-1015">Disulfide bond</keyword>
<dbReference type="InterPro" id="IPR021109">
    <property type="entry name" value="Peptidase_aspartic_dom_sf"/>
</dbReference>
<evidence type="ECO:0000256" key="1">
    <source>
        <dbReference type="ARBA" id="ARBA00007447"/>
    </source>
</evidence>
<evidence type="ECO:0000256" key="4">
    <source>
        <dbReference type="PIRSR" id="PIRSR601461-2"/>
    </source>
</evidence>
<dbReference type="Proteomes" id="UP001050691">
    <property type="component" value="Unassembled WGS sequence"/>
</dbReference>
<dbReference type="Pfam" id="PF00026">
    <property type="entry name" value="Asp"/>
    <property type="match status" value="1"/>
</dbReference>
<evidence type="ECO:0000256" key="5">
    <source>
        <dbReference type="RuleBase" id="RU000454"/>
    </source>
</evidence>
<evidence type="ECO:0000313" key="8">
    <source>
        <dbReference type="Proteomes" id="UP001050691"/>
    </source>
</evidence>
<dbReference type="GO" id="GO:0004190">
    <property type="term" value="F:aspartic-type endopeptidase activity"/>
    <property type="evidence" value="ECO:0007669"/>
    <property type="project" value="UniProtKB-KW"/>
</dbReference>
<keyword evidence="8" id="KW-1185">Reference proteome</keyword>
<feature type="disulfide bond" evidence="4">
    <location>
        <begin position="32"/>
        <end position="36"/>
    </location>
</feature>
<evidence type="ECO:0000256" key="3">
    <source>
        <dbReference type="PIRSR" id="PIRSR601461-1"/>
    </source>
</evidence>
<name>A0AAV5ACG4_9AGAM</name>
<keyword evidence="5" id="KW-0645">Protease</keyword>
<dbReference type="InterPro" id="IPR001969">
    <property type="entry name" value="Aspartic_peptidase_AS"/>
</dbReference>
<protein>
    <recommendedName>
        <fullName evidence="6">Peptidase A1 domain-containing protein</fullName>
    </recommendedName>
</protein>
<feature type="active site" evidence="3">
    <location>
        <position position="19"/>
    </location>
</feature>
<organism evidence="7 8">
    <name type="scientific">Clathrus columnatus</name>
    <dbReference type="NCBI Taxonomy" id="1419009"/>
    <lineage>
        <taxon>Eukaryota</taxon>
        <taxon>Fungi</taxon>
        <taxon>Dikarya</taxon>
        <taxon>Basidiomycota</taxon>
        <taxon>Agaricomycotina</taxon>
        <taxon>Agaricomycetes</taxon>
        <taxon>Phallomycetidae</taxon>
        <taxon>Phallales</taxon>
        <taxon>Clathraceae</taxon>
        <taxon>Clathrus</taxon>
    </lineage>
</organism>
<feature type="active site" evidence="3">
    <location>
        <position position="207"/>
    </location>
</feature>
<dbReference type="Gene3D" id="2.40.70.10">
    <property type="entry name" value="Acid Proteases"/>
    <property type="match status" value="2"/>
</dbReference>
<keyword evidence="5" id="KW-0378">Hydrolase</keyword>
<dbReference type="InterPro" id="IPR034164">
    <property type="entry name" value="Pepsin-like_dom"/>
</dbReference>
<dbReference type="PROSITE" id="PS51767">
    <property type="entry name" value="PEPTIDASE_A1"/>
    <property type="match status" value="1"/>
</dbReference>
<dbReference type="GO" id="GO:0006508">
    <property type="term" value="P:proteolysis"/>
    <property type="evidence" value="ECO:0007669"/>
    <property type="project" value="UniProtKB-KW"/>
</dbReference>
<comment type="caution">
    <text evidence="7">The sequence shown here is derived from an EMBL/GenBank/DDBJ whole genome shotgun (WGS) entry which is preliminary data.</text>
</comment>
<reference evidence="7" key="1">
    <citation type="submission" date="2021-10" db="EMBL/GenBank/DDBJ databases">
        <title>De novo Genome Assembly of Clathrus columnatus (Basidiomycota, Fungi) Using Illumina and Nanopore Sequence Data.</title>
        <authorList>
            <person name="Ogiso-Tanaka E."/>
            <person name="Itagaki H."/>
            <person name="Hosoya T."/>
            <person name="Hosaka K."/>
        </authorList>
    </citation>
    <scope>NUCLEOTIDE SEQUENCE</scope>
    <source>
        <strain evidence="7">MO-923</strain>
    </source>
</reference>
<comment type="similarity">
    <text evidence="1 5">Belongs to the peptidase A1 family.</text>
</comment>
<evidence type="ECO:0000256" key="2">
    <source>
        <dbReference type="ARBA" id="ARBA00022750"/>
    </source>
</evidence>
<dbReference type="InterPro" id="IPR001461">
    <property type="entry name" value="Aspartic_peptidase_A1"/>
</dbReference>
<feature type="domain" description="Peptidase A1" evidence="6">
    <location>
        <begin position="1"/>
        <end position="324"/>
    </location>
</feature>
<dbReference type="AlphaFoldDB" id="A0AAV5ACG4"/>
<dbReference type="PROSITE" id="PS00141">
    <property type="entry name" value="ASP_PROTEASE"/>
    <property type="match status" value="1"/>
</dbReference>
<gene>
    <name evidence="7" type="ORF">Clacol_004630</name>
</gene>
<dbReference type="SUPFAM" id="SSF50630">
    <property type="entry name" value="Acid proteases"/>
    <property type="match status" value="1"/>
</dbReference>
<dbReference type="CDD" id="cd05471">
    <property type="entry name" value="pepsin_like"/>
    <property type="match status" value="1"/>
</dbReference>
<dbReference type="InterPro" id="IPR033121">
    <property type="entry name" value="PEPTIDASE_A1"/>
</dbReference>
<keyword evidence="2 5" id="KW-0064">Aspartyl protease</keyword>
<dbReference type="PRINTS" id="PR00792">
    <property type="entry name" value="PEPSIN"/>
</dbReference>
<dbReference type="EMBL" id="BPWL01000005">
    <property type="protein sequence ID" value="GJJ10404.1"/>
    <property type="molecule type" value="Genomic_DNA"/>
</dbReference>
<proteinExistence type="inferred from homology"/>
<evidence type="ECO:0000259" key="6">
    <source>
        <dbReference type="PROSITE" id="PS51767"/>
    </source>
</evidence>
<dbReference type="PANTHER" id="PTHR47966:SF51">
    <property type="entry name" value="BETA-SITE APP-CLEAVING ENZYME, ISOFORM A-RELATED"/>
    <property type="match status" value="1"/>
</dbReference>
<evidence type="ECO:0000313" key="7">
    <source>
        <dbReference type="EMBL" id="GJJ10404.1"/>
    </source>
</evidence>
<accession>A0AAV5ACG4</accession>
<sequence>MLVGLDVGTPPQLFTVVFDTGSNYLVLPSIQCGKPCENQKKFNHIASSTFLSLNETRNLSFITGGGVQPVIEGAFDFTANISTETVTIGNLQASEVQTWLMTNVSWGFYENPYDGIIGLGPAAINGTLMAGLIRKGLPSVFGFYLTPNTIGGAELTIGGIDETKLEAPLSYVSVPSTDKHWIIESTMISVDGTTLPTLNTTLPLIIDTGTPGMMFPNETAKAIYSLISSEIQPLDSLGSWGISCDKIETLTKDLELHFTTETGDPLSLIIPHNEINVGIFPSNPTFCQTYINSYEELCVIGTVALKHYYTVWDMNPENPRIGFSLNVSHSI</sequence>
<dbReference type="PANTHER" id="PTHR47966">
    <property type="entry name" value="BETA-SITE APP-CLEAVING ENZYME, ISOFORM A-RELATED"/>
    <property type="match status" value="1"/>
</dbReference>